<dbReference type="EMBL" id="NMPR01000289">
    <property type="protein sequence ID" value="KAA8623943.1"/>
    <property type="molecule type" value="Genomic_DNA"/>
</dbReference>
<evidence type="ECO:0000313" key="7">
    <source>
        <dbReference type="EMBL" id="KAA8623943.1"/>
    </source>
</evidence>
<dbReference type="GO" id="GO:0071944">
    <property type="term" value="C:cell periphery"/>
    <property type="evidence" value="ECO:0007669"/>
    <property type="project" value="UniProtKB-ARBA"/>
</dbReference>
<keyword evidence="3 6" id="KW-1133">Transmembrane helix</keyword>
<sequence length="403" mass="42612">MASVIQALIGYYGLSCPVGGSAYICPDFTTEFVGCCTVNPCTKERDGVCPDDKLRTATFSSTRYQEIEAQACSVVPEEAKWYTCTGPKPPFLGCCASNPCPTETGCPADDLRPAVLNNFAEHPGPWNRHQFLNPTGSGISYDNSKAETNSTSTSTSTSEPTGSSTNRPVSNTDSPNGSGGLSTGAIAGIAVGAVLAGLVILAAIMWKCGWFPRKKKVEENKQEADVPGAAMSHAGPMSPMAQQAYPHQGPQGYGYADESGRSVMSSPSTGYIRDSYVSGVTAPGSQYGALSPALSKAGLHSQHASPELKQQGFDQKYGYNGYNGYPNNGLGLDTVSELPVTNHHHGAQELPAGNYPGFEMDAGAVQPPQAQPQQQQPHVSPQEGDRLDVTQEQATQHGEERRN</sequence>
<dbReference type="AlphaFoldDB" id="A0A8S8ZFA3"/>
<feature type="region of interest" description="Disordered" evidence="5">
    <location>
        <begin position="345"/>
        <end position="403"/>
    </location>
</feature>
<evidence type="ECO:0000256" key="5">
    <source>
        <dbReference type="SAM" id="MobiDB-lite"/>
    </source>
</evidence>
<protein>
    <submittedName>
        <fullName evidence="7">Uncharacterized protein</fullName>
    </submittedName>
</protein>
<evidence type="ECO:0000256" key="1">
    <source>
        <dbReference type="ARBA" id="ARBA00004167"/>
    </source>
</evidence>
<evidence type="ECO:0000256" key="2">
    <source>
        <dbReference type="ARBA" id="ARBA00022692"/>
    </source>
</evidence>
<feature type="compositionally biased region" description="Low complexity" evidence="5">
    <location>
        <begin position="366"/>
        <end position="382"/>
    </location>
</feature>
<feature type="transmembrane region" description="Helical" evidence="6">
    <location>
        <begin position="185"/>
        <end position="206"/>
    </location>
</feature>
<dbReference type="GO" id="GO:0016020">
    <property type="term" value="C:membrane"/>
    <property type="evidence" value="ECO:0007669"/>
    <property type="project" value="UniProtKB-SubCell"/>
</dbReference>
<evidence type="ECO:0000256" key="4">
    <source>
        <dbReference type="ARBA" id="ARBA00023136"/>
    </source>
</evidence>
<accession>A0A8S8ZFA3</accession>
<dbReference type="PANTHER" id="PTHR15549:SF33">
    <property type="entry name" value="MEMBRANE PROTEIN WSC4, PUTATIVE (AFU_ORTHOLOGUE AFUA_5G09020)-RELATED"/>
    <property type="match status" value="1"/>
</dbReference>
<feature type="region of interest" description="Disordered" evidence="5">
    <location>
        <begin position="126"/>
        <end position="177"/>
    </location>
</feature>
<dbReference type="Gene3D" id="1.20.5.930">
    <property type="entry name" value="Bicelle-embedded integrin alpha(iib) transmembrane segment"/>
    <property type="match status" value="1"/>
</dbReference>
<dbReference type="VEuPathDB" id="FungiDB:SMAC_01514"/>
<evidence type="ECO:0000256" key="6">
    <source>
        <dbReference type="SAM" id="Phobius"/>
    </source>
</evidence>
<feature type="compositionally biased region" description="Polar residues" evidence="5">
    <location>
        <begin position="130"/>
        <end position="147"/>
    </location>
</feature>
<evidence type="ECO:0000256" key="3">
    <source>
        <dbReference type="ARBA" id="ARBA00022989"/>
    </source>
</evidence>
<comment type="caution">
    <text evidence="7">The sequence shown here is derived from an EMBL/GenBank/DDBJ whole genome shotgun (WGS) entry which is preliminary data.</text>
</comment>
<organism evidence="7 8">
    <name type="scientific">Sordaria macrospora</name>
    <dbReference type="NCBI Taxonomy" id="5147"/>
    <lineage>
        <taxon>Eukaryota</taxon>
        <taxon>Fungi</taxon>
        <taxon>Dikarya</taxon>
        <taxon>Ascomycota</taxon>
        <taxon>Pezizomycotina</taxon>
        <taxon>Sordariomycetes</taxon>
        <taxon>Sordariomycetidae</taxon>
        <taxon>Sordariales</taxon>
        <taxon>Sordariaceae</taxon>
        <taxon>Sordaria</taxon>
    </lineage>
</organism>
<feature type="compositionally biased region" description="Polar residues" evidence="5">
    <location>
        <begin position="166"/>
        <end position="176"/>
    </location>
</feature>
<dbReference type="CDD" id="cd21699">
    <property type="entry name" value="JMTM_APP_like"/>
    <property type="match status" value="1"/>
</dbReference>
<evidence type="ECO:0000313" key="8">
    <source>
        <dbReference type="Proteomes" id="UP000433876"/>
    </source>
</evidence>
<dbReference type="InterPro" id="IPR051694">
    <property type="entry name" value="Immunoregulatory_rcpt-like"/>
</dbReference>
<keyword evidence="4 6" id="KW-0472">Membrane</keyword>
<dbReference type="PANTHER" id="PTHR15549">
    <property type="entry name" value="PAIRED IMMUNOGLOBULIN-LIKE TYPE 2 RECEPTOR"/>
    <property type="match status" value="1"/>
</dbReference>
<reference evidence="7 8" key="1">
    <citation type="submission" date="2017-07" db="EMBL/GenBank/DDBJ databases">
        <title>Genome sequence of the Sordaria macrospora wild type strain R19027.</title>
        <authorList>
            <person name="Nowrousian M."/>
            <person name="Teichert I."/>
            <person name="Kueck U."/>
        </authorList>
    </citation>
    <scope>NUCLEOTIDE SEQUENCE [LARGE SCALE GENOMIC DNA]</scope>
    <source>
        <strain evidence="7 8">R19027</strain>
        <tissue evidence="7">Mycelium</tissue>
    </source>
</reference>
<proteinExistence type="predicted"/>
<name>A0A8S8ZFA3_SORMA</name>
<dbReference type="OMA" id="CGWFPRK"/>
<dbReference type="Proteomes" id="UP000433876">
    <property type="component" value="Unassembled WGS sequence"/>
</dbReference>
<keyword evidence="2 6" id="KW-0812">Transmembrane</keyword>
<feature type="compositionally biased region" description="Low complexity" evidence="5">
    <location>
        <begin position="148"/>
        <end position="165"/>
    </location>
</feature>
<gene>
    <name evidence="7" type="ORF">SMACR_01514</name>
</gene>
<comment type="subcellular location">
    <subcellularLocation>
        <location evidence="1">Membrane</location>
        <topology evidence="1">Single-pass membrane protein</topology>
    </subcellularLocation>
</comment>